<feature type="region of interest" description="Disordered" evidence="1">
    <location>
        <begin position="1"/>
        <end position="69"/>
    </location>
</feature>
<dbReference type="Proteomes" id="UP001589575">
    <property type="component" value="Unassembled WGS sequence"/>
</dbReference>
<accession>A0ABV5G668</accession>
<gene>
    <name evidence="2" type="ORF">ACFFX0_24150</name>
</gene>
<evidence type="ECO:0000313" key="2">
    <source>
        <dbReference type="EMBL" id="MFB9074119.1"/>
    </source>
</evidence>
<organism evidence="2 3">
    <name type="scientific">Citricoccus parietis</name>
    <dbReference type="NCBI Taxonomy" id="592307"/>
    <lineage>
        <taxon>Bacteria</taxon>
        <taxon>Bacillati</taxon>
        <taxon>Actinomycetota</taxon>
        <taxon>Actinomycetes</taxon>
        <taxon>Micrococcales</taxon>
        <taxon>Micrococcaceae</taxon>
        <taxon>Citricoccus</taxon>
    </lineage>
</organism>
<feature type="compositionally biased region" description="Pro residues" evidence="1">
    <location>
        <begin position="30"/>
        <end position="39"/>
    </location>
</feature>
<sequence length="69" mass="7314">MLPLDGGGTLVSLCSEHPTRRRGGDRLWPRSPPASPASRPPRTAGRSLRPTARPGTTTSSWTPTRPGSP</sequence>
<comment type="caution">
    <text evidence="2">The sequence shown here is derived from an EMBL/GenBank/DDBJ whole genome shotgun (WGS) entry which is preliminary data.</text>
</comment>
<evidence type="ECO:0000256" key="1">
    <source>
        <dbReference type="SAM" id="MobiDB-lite"/>
    </source>
</evidence>
<protein>
    <submittedName>
        <fullName evidence="2">Uncharacterized protein</fullName>
    </submittedName>
</protein>
<proteinExistence type="predicted"/>
<reference evidence="2 3" key="1">
    <citation type="submission" date="2024-09" db="EMBL/GenBank/DDBJ databases">
        <authorList>
            <person name="Sun Q."/>
            <person name="Mori K."/>
        </authorList>
    </citation>
    <scope>NUCLEOTIDE SEQUENCE [LARGE SCALE GENOMIC DNA]</scope>
    <source>
        <strain evidence="2 3">CCM 7609</strain>
    </source>
</reference>
<evidence type="ECO:0000313" key="3">
    <source>
        <dbReference type="Proteomes" id="UP001589575"/>
    </source>
</evidence>
<dbReference type="EMBL" id="JBHMFI010000002">
    <property type="protein sequence ID" value="MFB9074119.1"/>
    <property type="molecule type" value="Genomic_DNA"/>
</dbReference>
<feature type="compositionally biased region" description="Polar residues" evidence="1">
    <location>
        <begin position="54"/>
        <end position="69"/>
    </location>
</feature>
<keyword evidence="3" id="KW-1185">Reference proteome</keyword>
<name>A0ABV5G668_9MICC</name>